<dbReference type="RefSeq" id="WP_412347706.1">
    <property type="nucleotide sequence ID" value="NZ_JBKWKS010000011.1"/>
</dbReference>
<dbReference type="Proteomes" id="UP000246114">
    <property type="component" value="Unassembled WGS sequence"/>
</dbReference>
<dbReference type="InterPro" id="IPR001387">
    <property type="entry name" value="Cro/C1-type_HTH"/>
</dbReference>
<dbReference type="PROSITE" id="PS50943">
    <property type="entry name" value="HTH_CROC1"/>
    <property type="match status" value="1"/>
</dbReference>
<dbReference type="Pfam" id="PF01381">
    <property type="entry name" value="HTH_3"/>
    <property type="match status" value="1"/>
</dbReference>
<dbReference type="Gene3D" id="1.10.260.40">
    <property type="entry name" value="lambda repressor-like DNA-binding domains"/>
    <property type="match status" value="1"/>
</dbReference>
<dbReference type="InterPro" id="IPR010982">
    <property type="entry name" value="Lambda_DNA-bd_dom_sf"/>
</dbReference>
<evidence type="ECO:0000313" key="4">
    <source>
        <dbReference type="Proteomes" id="UP000246114"/>
    </source>
</evidence>
<sequence>MDIGKRIKQERKNKKLTQEELADIIGVSGISIRKYESEDRKPSLEILLKISDVLDIPIKELGIEENIINVLPKIPKDAKNMFPSPGTYTGDRVHDPVKEFNLVYDECSDEEREMIYELLQHYNWGYCDNRYDLSKLDDEHYKDLKIMFYNTMKVVLKDCKK</sequence>
<evidence type="ECO:0000259" key="2">
    <source>
        <dbReference type="PROSITE" id="PS50943"/>
    </source>
</evidence>
<reference evidence="3 4" key="1">
    <citation type="submission" date="2018-03" db="EMBL/GenBank/DDBJ databases">
        <title>The uncultured portion of the human microbiome is neutrally assembled.</title>
        <authorList>
            <person name="Jeraldo P."/>
            <person name="Boardman L."/>
            <person name="White B.A."/>
            <person name="Nelson H."/>
            <person name="Goldenfeld N."/>
            <person name="Chia N."/>
        </authorList>
    </citation>
    <scope>NUCLEOTIDE SEQUENCE [LARGE SCALE GENOMIC DNA]</scope>
    <source>
        <strain evidence="3">CIM:MAG 903</strain>
    </source>
</reference>
<keyword evidence="1" id="KW-0238">DNA-binding</keyword>
<dbReference type="PANTHER" id="PTHR46558">
    <property type="entry name" value="TRACRIPTIONAL REGULATORY PROTEIN-RELATED-RELATED"/>
    <property type="match status" value="1"/>
</dbReference>
<evidence type="ECO:0000313" key="3">
    <source>
        <dbReference type="EMBL" id="PWL52059.1"/>
    </source>
</evidence>
<organism evidence="3 4">
    <name type="scientific">Clostridium cadaveris</name>
    <dbReference type="NCBI Taxonomy" id="1529"/>
    <lineage>
        <taxon>Bacteria</taxon>
        <taxon>Bacillati</taxon>
        <taxon>Bacillota</taxon>
        <taxon>Clostridia</taxon>
        <taxon>Eubacteriales</taxon>
        <taxon>Clostridiaceae</taxon>
        <taxon>Clostridium</taxon>
    </lineage>
</organism>
<protein>
    <recommendedName>
        <fullName evidence="2">HTH cro/C1-type domain-containing protein</fullName>
    </recommendedName>
</protein>
<dbReference type="AlphaFoldDB" id="A0A316M472"/>
<gene>
    <name evidence="3" type="ORF">DBY38_12115</name>
</gene>
<dbReference type="PANTHER" id="PTHR46558:SF11">
    <property type="entry name" value="HTH-TYPE TRANSCRIPTIONAL REGULATOR XRE"/>
    <property type="match status" value="1"/>
</dbReference>
<dbReference type="SMART" id="SM00530">
    <property type="entry name" value="HTH_XRE"/>
    <property type="match status" value="1"/>
</dbReference>
<dbReference type="CDD" id="cd00093">
    <property type="entry name" value="HTH_XRE"/>
    <property type="match status" value="1"/>
</dbReference>
<name>A0A316M472_9CLOT</name>
<dbReference type="EMBL" id="QAMZ01000052">
    <property type="protein sequence ID" value="PWL52059.1"/>
    <property type="molecule type" value="Genomic_DNA"/>
</dbReference>
<evidence type="ECO:0000256" key="1">
    <source>
        <dbReference type="ARBA" id="ARBA00023125"/>
    </source>
</evidence>
<dbReference type="GO" id="GO:0003677">
    <property type="term" value="F:DNA binding"/>
    <property type="evidence" value="ECO:0007669"/>
    <property type="project" value="UniProtKB-KW"/>
</dbReference>
<dbReference type="SUPFAM" id="SSF47413">
    <property type="entry name" value="lambda repressor-like DNA-binding domains"/>
    <property type="match status" value="1"/>
</dbReference>
<comment type="caution">
    <text evidence="3">The sequence shown here is derived from an EMBL/GenBank/DDBJ whole genome shotgun (WGS) entry which is preliminary data.</text>
</comment>
<accession>A0A316M472</accession>
<feature type="domain" description="HTH cro/C1-type" evidence="2">
    <location>
        <begin position="7"/>
        <end position="61"/>
    </location>
</feature>
<proteinExistence type="predicted"/>